<dbReference type="Pfam" id="PF07971">
    <property type="entry name" value="Glyco_hydro_92"/>
    <property type="match status" value="1"/>
</dbReference>
<dbReference type="Gene3D" id="2.70.98.10">
    <property type="match status" value="1"/>
</dbReference>
<keyword evidence="3" id="KW-0106">Calcium</keyword>
<accession>A0ABR7BX21</accession>
<evidence type="ECO:0000313" key="8">
    <source>
        <dbReference type="EMBL" id="MBC5589882.1"/>
    </source>
</evidence>
<evidence type="ECO:0000313" key="9">
    <source>
        <dbReference type="Proteomes" id="UP000600230"/>
    </source>
</evidence>
<comment type="subunit">
    <text evidence="2">Monomer.</text>
</comment>
<feature type="chain" id="PRO_5045675075" evidence="4">
    <location>
        <begin position="25"/>
        <end position="903"/>
    </location>
</feature>
<dbReference type="InterPro" id="IPR008979">
    <property type="entry name" value="Galactose-bd-like_sf"/>
</dbReference>
<dbReference type="Gene3D" id="1.20.1050.60">
    <property type="entry name" value="alpha-1,2-mannosidase"/>
    <property type="match status" value="1"/>
</dbReference>
<dbReference type="Gene3D" id="1.20.1610.10">
    <property type="entry name" value="alpha-1,2-mannosidases domains"/>
    <property type="match status" value="1"/>
</dbReference>
<dbReference type="SUPFAM" id="SSF48208">
    <property type="entry name" value="Six-hairpin glycosidases"/>
    <property type="match status" value="1"/>
</dbReference>
<dbReference type="InterPro" id="IPR041371">
    <property type="entry name" value="GH92_N"/>
</dbReference>
<evidence type="ECO:0000256" key="4">
    <source>
        <dbReference type="SAM" id="SignalP"/>
    </source>
</evidence>
<feature type="signal peptide" evidence="4">
    <location>
        <begin position="1"/>
        <end position="24"/>
    </location>
</feature>
<evidence type="ECO:0000259" key="7">
    <source>
        <dbReference type="Pfam" id="PF24135"/>
    </source>
</evidence>
<gene>
    <name evidence="8" type="ORF">H8S53_01170</name>
</gene>
<proteinExistence type="predicted"/>
<dbReference type="InterPro" id="IPR055826">
    <property type="entry name" value="DUF7402"/>
</dbReference>
<dbReference type="InterPro" id="IPR014718">
    <property type="entry name" value="GH-type_carb-bd"/>
</dbReference>
<comment type="caution">
    <text evidence="8">The sequence shown here is derived from an EMBL/GenBank/DDBJ whole genome shotgun (WGS) entry which is preliminary data.</text>
</comment>
<name>A0ABR7BX21_9BACE</name>
<keyword evidence="8" id="KW-0378">Hydrolase</keyword>
<keyword evidence="4" id="KW-0732">Signal</keyword>
<dbReference type="RefSeq" id="WP_186905400.1">
    <property type="nucleotide sequence ID" value="NZ_JACOOG010000001.1"/>
</dbReference>
<evidence type="ECO:0000256" key="1">
    <source>
        <dbReference type="ARBA" id="ARBA00001913"/>
    </source>
</evidence>
<evidence type="ECO:0000259" key="5">
    <source>
        <dbReference type="Pfam" id="PF07971"/>
    </source>
</evidence>
<protein>
    <submittedName>
        <fullName evidence="8">Glycoside hydrolase family 92 protein</fullName>
    </submittedName>
</protein>
<organism evidence="8 9">
    <name type="scientific">Bacteroides parvus</name>
    <dbReference type="NCBI Taxonomy" id="2763025"/>
    <lineage>
        <taxon>Bacteria</taxon>
        <taxon>Pseudomonadati</taxon>
        <taxon>Bacteroidota</taxon>
        <taxon>Bacteroidia</taxon>
        <taxon>Bacteroidales</taxon>
        <taxon>Bacteroidaceae</taxon>
        <taxon>Bacteroides</taxon>
    </lineage>
</organism>
<sequence length="903" mass="102747">MLRFRFSCIIACICAYCWSNPYNIAPKAHVTASSTLSEEYLPANVVDGVIGVGNIGEWAEKGENNYWGHCIFPWIKLEWDEEQWINKIILYDRVNRYDHIAAVRVEGSNGFSKVYHGLPNHGLPYVINIPKMKVSWMKFYAVDGDGKNLGFSEIEVYPSPEDYVDYVSWVDPYIETVPTRFFYFITGNQPYGMIGAAPITRNKNQGGGGYNYNSNQVLGFGQLHCWMQSGLNIMPTTGEIDPRKGMLGWASTFSHDDEVVQPGYHRLFLQDYKIWVEQTATERSSFYRYRFTENDNARVILSLGSKLGSVVMADYDARVVSKNEIEGSFVTKDRLWGGPQNAKVFFVVQLDKPFEEVEAWNRDMLLRDSSSFLGEEGGLILNYKMCAGELLQLKASISFTSIENARNNLLNSCKHWNFDEVRKNSQDEWNDWLGKIEVNGGTDAQKIKFYTNLWHVLLGRHKINDFSGDYPDLTHGKKILSGPRAQFKYISDFNIKTLPKDRLGRSKFNMYNSDAFWGSQWNLNILWGLAYPHVLDDFAASLIQYDTNGGLLPRGPSMGGYSYIMDGCPATLLITSAFQRSITKKWDIWKGYEAMKRNHGQGGMQSFEISHLQPFYEKCGYVPGRAGFTIQWALEDWALSQMAKSLGQKRDAKHFAKRSLGWRKLFHPQIKLLFPKDEKGQWMSLNPFNGQGFVEASSWQASFGVSHDLKGLSALMGGKDSLCVKLDYAFKQSVVSNFRHSYVDYSNQPGLSTGHVFSHMGQPWKTQYWIRQVCEKTFAGITPYEGYGGMDEDQGQMGALHALMQMGLFCINGGSAQYPSYEITSPIFDEIIIHLDSDYYKGDTFKIKTYSNSSENCYIQHASLNGKPYNSFLIPHDKLAQGGVLELWMGKNPNLSWGVERLD</sequence>
<dbReference type="PANTHER" id="PTHR12143">
    <property type="entry name" value="PEPTIDE N-GLYCANASE PNGASE -RELATED"/>
    <property type="match status" value="1"/>
</dbReference>
<feature type="domain" description="Glycosyl hydrolase family 92 N-terminal" evidence="6">
    <location>
        <begin position="169"/>
        <end position="398"/>
    </location>
</feature>
<dbReference type="Pfam" id="PF17678">
    <property type="entry name" value="Glyco_hydro_92N"/>
    <property type="match status" value="1"/>
</dbReference>
<evidence type="ECO:0000259" key="6">
    <source>
        <dbReference type="Pfam" id="PF17678"/>
    </source>
</evidence>
<comment type="cofactor">
    <cofactor evidence="1">
        <name>Ca(2+)</name>
        <dbReference type="ChEBI" id="CHEBI:29108"/>
    </cofactor>
</comment>
<dbReference type="Pfam" id="PF24135">
    <property type="entry name" value="DUF7402"/>
    <property type="match status" value="1"/>
</dbReference>
<dbReference type="SUPFAM" id="SSF49785">
    <property type="entry name" value="Galactose-binding domain-like"/>
    <property type="match status" value="1"/>
</dbReference>
<dbReference type="EMBL" id="JACOOG010000001">
    <property type="protein sequence ID" value="MBC5589882.1"/>
    <property type="molecule type" value="Genomic_DNA"/>
</dbReference>
<dbReference type="InterPro" id="IPR008928">
    <property type="entry name" value="6-hairpin_glycosidase_sf"/>
</dbReference>
<reference evidence="8 9" key="1">
    <citation type="submission" date="2020-08" db="EMBL/GenBank/DDBJ databases">
        <title>Genome public.</title>
        <authorList>
            <person name="Liu C."/>
            <person name="Sun Q."/>
        </authorList>
    </citation>
    <scope>NUCLEOTIDE SEQUENCE [LARGE SCALE GENOMIC DNA]</scope>
    <source>
        <strain evidence="8 9">NSJ-21</strain>
    </source>
</reference>
<feature type="domain" description="Glycosyl hydrolase family 92" evidence="5">
    <location>
        <begin position="404"/>
        <end position="891"/>
    </location>
</feature>
<evidence type="ECO:0000256" key="2">
    <source>
        <dbReference type="ARBA" id="ARBA00011245"/>
    </source>
</evidence>
<dbReference type="InterPro" id="IPR050883">
    <property type="entry name" value="PNGase"/>
</dbReference>
<keyword evidence="9" id="KW-1185">Reference proteome</keyword>
<dbReference type="Gene3D" id="3.30.2080.10">
    <property type="entry name" value="GH92 mannosidase domain"/>
    <property type="match status" value="1"/>
</dbReference>
<dbReference type="InterPro" id="IPR012939">
    <property type="entry name" value="Glyco_hydro_92"/>
</dbReference>
<feature type="domain" description="DUF7402" evidence="7">
    <location>
        <begin position="23"/>
        <end position="157"/>
    </location>
</feature>
<dbReference type="GO" id="GO:0016787">
    <property type="term" value="F:hydrolase activity"/>
    <property type="evidence" value="ECO:0007669"/>
    <property type="project" value="UniProtKB-KW"/>
</dbReference>
<dbReference type="PANTHER" id="PTHR12143:SF39">
    <property type="entry name" value="SECRETED PROTEIN"/>
    <property type="match status" value="1"/>
</dbReference>
<evidence type="ECO:0000256" key="3">
    <source>
        <dbReference type="ARBA" id="ARBA00022837"/>
    </source>
</evidence>
<dbReference type="Gene3D" id="2.60.120.260">
    <property type="entry name" value="Galactose-binding domain-like"/>
    <property type="match status" value="1"/>
</dbReference>
<dbReference type="Proteomes" id="UP000600230">
    <property type="component" value="Unassembled WGS sequence"/>
</dbReference>